<comment type="caution">
    <text evidence="6">The sequence shown here is derived from an EMBL/GenBank/DDBJ whole genome shotgun (WGS) entry which is preliminary data.</text>
</comment>
<dbReference type="Proteomes" id="UP001280581">
    <property type="component" value="Unassembled WGS sequence"/>
</dbReference>
<dbReference type="InterPro" id="IPR002372">
    <property type="entry name" value="PQQ_rpt_dom"/>
</dbReference>
<proteinExistence type="inferred from homology"/>
<dbReference type="Gene3D" id="2.140.10.10">
    <property type="entry name" value="Quinoprotein alcohol dehydrogenase-like superfamily"/>
    <property type="match status" value="1"/>
</dbReference>
<dbReference type="SUPFAM" id="SSF50998">
    <property type="entry name" value="Quinoprotein alcohol dehydrogenase-like"/>
    <property type="match status" value="1"/>
</dbReference>
<evidence type="ECO:0000256" key="4">
    <source>
        <dbReference type="SAM" id="SignalP"/>
    </source>
</evidence>
<dbReference type="AlphaFoldDB" id="A0AAN6M317"/>
<dbReference type="GO" id="GO:0016491">
    <property type="term" value="F:oxidoreductase activity"/>
    <property type="evidence" value="ECO:0007669"/>
    <property type="project" value="UniProtKB-KW"/>
</dbReference>
<keyword evidence="4" id="KW-0732">Signal</keyword>
<reference evidence="6 7" key="1">
    <citation type="submission" date="2021-02" db="EMBL/GenBank/DDBJ databases">
        <title>Genome assembly of Pseudopithomyces chartarum.</title>
        <authorList>
            <person name="Jauregui R."/>
            <person name="Singh J."/>
            <person name="Voisey C."/>
        </authorList>
    </citation>
    <scope>NUCLEOTIDE SEQUENCE [LARGE SCALE GENOMIC DNA]</scope>
    <source>
        <strain evidence="6 7">AGR01</strain>
    </source>
</reference>
<feature type="signal peptide" evidence="4">
    <location>
        <begin position="1"/>
        <end position="18"/>
    </location>
</feature>
<dbReference type="InterPro" id="IPR018391">
    <property type="entry name" value="PQQ_b-propeller_rpt"/>
</dbReference>
<gene>
    <name evidence="6" type="ORF">GRF29_8g76605</name>
</gene>
<dbReference type="InterPro" id="IPR015943">
    <property type="entry name" value="WD40/YVTN_repeat-like_dom_sf"/>
</dbReference>
<protein>
    <recommendedName>
        <fullName evidence="5">Pyrrolo-quinoline quinone repeat domain-containing protein</fullName>
    </recommendedName>
</protein>
<name>A0AAN6M317_9PLEO</name>
<evidence type="ECO:0000256" key="3">
    <source>
        <dbReference type="ARBA" id="ARBA00023002"/>
    </source>
</evidence>
<accession>A0AAN6M317</accession>
<evidence type="ECO:0000259" key="5">
    <source>
        <dbReference type="Pfam" id="PF13360"/>
    </source>
</evidence>
<dbReference type="Gene3D" id="2.130.10.10">
    <property type="entry name" value="YVTN repeat-like/Quinoprotein amine dehydrogenase"/>
    <property type="match status" value="1"/>
</dbReference>
<dbReference type="PANTHER" id="PTHR32303">
    <property type="entry name" value="QUINOPROTEIN ALCOHOL DEHYDROGENASE (CYTOCHROME C)"/>
    <property type="match status" value="1"/>
</dbReference>
<feature type="domain" description="Pyrrolo-quinoline quinone repeat" evidence="5">
    <location>
        <begin position="75"/>
        <end position="195"/>
    </location>
</feature>
<evidence type="ECO:0000313" key="6">
    <source>
        <dbReference type="EMBL" id="KAK3215455.1"/>
    </source>
</evidence>
<evidence type="ECO:0000313" key="7">
    <source>
        <dbReference type="Proteomes" id="UP001280581"/>
    </source>
</evidence>
<comment type="similarity">
    <text evidence="2">Belongs to the bacterial PQQ dehydrogenase family.</text>
</comment>
<dbReference type="InterPro" id="IPR011047">
    <property type="entry name" value="Quinoprotein_ADH-like_sf"/>
</dbReference>
<dbReference type="PANTHER" id="PTHR32303:SF10">
    <property type="entry name" value="OUTER MEMBRANE PROTEIN ASSEMBLY FACTOR BAMB"/>
    <property type="match status" value="1"/>
</dbReference>
<dbReference type="EMBL" id="WVTA01000002">
    <property type="protein sequence ID" value="KAK3215455.1"/>
    <property type="molecule type" value="Genomic_DNA"/>
</dbReference>
<dbReference type="Pfam" id="PF13360">
    <property type="entry name" value="PQQ_2"/>
    <property type="match status" value="2"/>
</dbReference>
<sequence>MFFSNLLALLGIFAFAQAHVISKRQSATVESTGSQWTGWGGNTFNNRWAEQNKDVTSRSIVSAIDHCNISYPIGVSATPVLSDHVAYFPTWNGSFVALDYHSCKVKWSVNVSFIIETYAKISAFQAANTRAVSRTSPQVDGNIVYFGTLTHALVVALDKKTGSTLGTFQLNSNPVAVITMSPTFYDGNLFIGTSSVETSTTKDPNYPCCSFVGEMFALSFNRATRQFKVRWSVKSIPDSRHSEGWAGASFWGSQPAIDPSRRQVFVGTGNSYLSSNASVQCQKDVSPAVAPYSLHDDTCLPKDVWQDSILAINIDSGKVNWVHQRPGVDVFTAACGYPGKLPQNTASCPAIPGTNSDFGMAPVYIPSRDVIVIGRKNGDLHSLSAKNGRVIWTTSTGPDGVNGGLSWGIAADNDRVYFTTINSEYRTWQLQPSGESVNRSAYGAASLSDGKILWQTAVPSNGVSMGPPTIVGELILVARTGQDPAGTSKYDQSQGGLVALSKNNGKVINDRTLSTNFHGGVALDGPYVLFGTGYSGPGAAATVPGGFHVLKAKN</sequence>
<keyword evidence="7" id="KW-1185">Reference proteome</keyword>
<comment type="cofactor">
    <cofactor evidence="1">
        <name>pyrroloquinoline quinone</name>
        <dbReference type="ChEBI" id="CHEBI:58442"/>
    </cofactor>
</comment>
<keyword evidence="3" id="KW-0560">Oxidoreductase</keyword>
<dbReference type="SMART" id="SM00564">
    <property type="entry name" value="PQQ"/>
    <property type="match status" value="6"/>
</dbReference>
<evidence type="ECO:0000256" key="1">
    <source>
        <dbReference type="ARBA" id="ARBA00001931"/>
    </source>
</evidence>
<evidence type="ECO:0000256" key="2">
    <source>
        <dbReference type="ARBA" id="ARBA00008156"/>
    </source>
</evidence>
<feature type="chain" id="PRO_5042947521" description="Pyrrolo-quinoline quinone repeat domain-containing protein" evidence="4">
    <location>
        <begin position="19"/>
        <end position="554"/>
    </location>
</feature>
<organism evidence="6 7">
    <name type="scientific">Pseudopithomyces chartarum</name>
    <dbReference type="NCBI Taxonomy" id="1892770"/>
    <lineage>
        <taxon>Eukaryota</taxon>
        <taxon>Fungi</taxon>
        <taxon>Dikarya</taxon>
        <taxon>Ascomycota</taxon>
        <taxon>Pezizomycotina</taxon>
        <taxon>Dothideomycetes</taxon>
        <taxon>Pleosporomycetidae</taxon>
        <taxon>Pleosporales</taxon>
        <taxon>Massarineae</taxon>
        <taxon>Didymosphaeriaceae</taxon>
        <taxon>Pseudopithomyces</taxon>
    </lineage>
</organism>
<feature type="domain" description="Pyrrolo-quinoline quinone repeat" evidence="5">
    <location>
        <begin position="376"/>
        <end position="506"/>
    </location>
</feature>